<evidence type="ECO:0000313" key="2">
    <source>
        <dbReference type="Proteomes" id="UP000294597"/>
    </source>
</evidence>
<accession>A0A4R5CX08</accession>
<organism evidence="1 2">
    <name type="scientific">Flavobacterium hiemivividum</name>
    <dbReference type="NCBI Taxonomy" id="2541734"/>
    <lineage>
        <taxon>Bacteria</taxon>
        <taxon>Pseudomonadati</taxon>
        <taxon>Bacteroidota</taxon>
        <taxon>Flavobacteriia</taxon>
        <taxon>Flavobacteriales</taxon>
        <taxon>Flavobacteriaceae</taxon>
        <taxon>Flavobacterium</taxon>
    </lineage>
</organism>
<dbReference type="RefSeq" id="WP_132109366.1">
    <property type="nucleotide sequence ID" value="NZ_SMFO01000002.1"/>
</dbReference>
<sequence>MKTIKDLEEIGFKEVGNWFLNIENTIDFSVEDDNSTELLYSFVSKYEDKIDILYIGKTIKTLTDRMQGYRKPGKTQNTNIRLNSILKSKLEENHKVHIYTLINQEDIRFKGIKINLSAGLEDNLIKMFNPKNNLHGNSKIVEDLEIDENNIIVELIKPENNDFCYTAEKLASNSNLQGIINLSFIPIEYLPEFGDIVTIHLGTLIFEANYINGNRNEQYDPRLNSRLIGNWLSERIAVNEMFYVKVCNNNTFYFYTNAQ</sequence>
<dbReference type="EMBL" id="SMFO01000002">
    <property type="protein sequence ID" value="TDE05322.1"/>
    <property type="molecule type" value="Genomic_DNA"/>
</dbReference>
<evidence type="ECO:0008006" key="3">
    <source>
        <dbReference type="Google" id="ProtNLM"/>
    </source>
</evidence>
<gene>
    <name evidence="1" type="ORF">E0F98_04200</name>
</gene>
<keyword evidence="2" id="KW-1185">Reference proteome</keyword>
<evidence type="ECO:0000313" key="1">
    <source>
        <dbReference type="EMBL" id="TDE05322.1"/>
    </source>
</evidence>
<dbReference type="Proteomes" id="UP000294597">
    <property type="component" value="Unassembled WGS sequence"/>
</dbReference>
<dbReference type="AlphaFoldDB" id="A0A4R5CX08"/>
<name>A0A4R5CX08_9FLAO</name>
<reference evidence="1 2" key="1">
    <citation type="submission" date="2019-03" db="EMBL/GenBank/DDBJ databases">
        <title>Flavobacterium TSA-D2 sp. nov., isolated from arctic soil.</title>
        <authorList>
            <person name="Chaudhary D.K."/>
        </authorList>
    </citation>
    <scope>NUCLEOTIDE SEQUENCE [LARGE SCALE GENOMIC DNA]</scope>
    <source>
        <strain evidence="1 2">TSA-D2</strain>
    </source>
</reference>
<proteinExistence type="predicted"/>
<comment type="caution">
    <text evidence="1">The sequence shown here is derived from an EMBL/GenBank/DDBJ whole genome shotgun (WGS) entry which is preliminary data.</text>
</comment>
<protein>
    <recommendedName>
        <fullName evidence="3">GIY-YIG domain-containing protein</fullName>
    </recommendedName>
</protein>